<feature type="region of interest" description="Disordered" evidence="7">
    <location>
        <begin position="528"/>
        <end position="608"/>
    </location>
</feature>
<dbReference type="GO" id="GO:0009927">
    <property type="term" value="F:histidine phosphotransfer kinase activity"/>
    <property type="evidence" value="ECO:0007669"/>
    <property type="project" value="TreeGrafter"/>
</dbReference>
<dbReference type="SUPFAM" id="SSF52172">
    <property type="entry name" value="CheY-like"/>
    <property type="match status" value="1"/>
</dbReference>
<evidence type="ECO:0000256" key="4">
    <source>
        <dbReference type="ARBA" id="ARBA00022679"/>
    </source>
</evidence>
<dbReference type="FunFam" id="3.40.50.2300:FF:000158">
    <property type="entry name" value="Sensor histidine kinase/response regulator"/>
    <property type="match status" value="1"/>
</dbReference>
<feature type="region of interest" description="Disordered" evidence="7">
    <location>
        <begin position="890"/>
        <end position="1011"/>
    </location>
</feature>
<dbReference type="CDD" id="cd17546">
    <property type="entry name" value="REC_hyHK_CKI1_RcsC-like"/>
    <property type="match status" value="1"/>
</dbReference>
<dbReference type="Pfam" id="PF08447">
    <property type="entry name" value="PAS_3"/>
    <property type="match status" value="1"/>
</dbReference>
<feature type="compositionally biased region" description="Polar residues" evidence="7">
    <location>
        <begin position="359"/>
        <end position="379"/>
    </location>
</feature>
<feature type="compositionally biased region" description="Basic and acidic residues" evidence="7">
    <location>
        <begin position="958"/>
        <end position="969"/>
    </location>
</feature>
<comment type="caution">
    <text evidence="12">The sequence shown here is derived from an EMBL/GenBank/DDBJ whole genome shotgun (WGS) entry which is preliminary data.</text>
</comment>
<dbReference type="SMART" id="SM00387">
    <property type="entry name" value="HATPase_c"/>
    <property type="match status" value="1"/>
</dbReference>
<dbReference type="OrthoDB" id="303614at2759"/>
<protein>
    <recommendedName>
        <fullName evidence="2">histidine kinase</fullName>
        <ecNumber evidence="2">2.7.13.3</ecNumber>
    </recommendedName>
</protein>
<feature type="modified residue" description="4-aspartylphosphate" evidence="6">
    <location>
        <position position="2035"/>
    </location>
</feature>
<comment type="catalytic activity">
    <reaction evidence="1">
        <text>ATP + protein L-histidine = ADP + protein N-phospho-L-histidine.</text>
        <dbReference type="EC" id="2.7.13.3"/>
    </reaction>
</comment>
<dbReference type="CDD" id="cd16922">
    <property type="entry name" value="HATPase_EvgS-ArcB-TorS-like"/>
    <property type="match status" value="1"/>
</dbReference>
<evidence type="ECO:0000259" key="11">
    <source>
        <dbReference type="PROSITE" id="PS50113"/>
    </source>
</evidence>
<dbReference type="InterPro" id="IPR036097">
    <property type="entry name" value="HisK_dim/P_sf"/>
</dbReference>
<dbReference type="SMART" id="SM00448">
    <property type="entry name" value="REC"/>
    <property type="match status" value="1"/>
</dbReference>
<evidence type="ECO:0000256" key="6">
    <source>
        <dbReference type="PROSITE-ProRule" id="PRU00169"/>
    </source>
</evidence>
<dbReference type="PANTHER" id="PTHR43047:SF74">
    <property type="entry name" value="HISTIDINE KINASE-RELATED"/>
    <property type="match status" value="1"/>
</dbReference>
<dbReference type="InterPro" id="IPR005467">
    <property type="entry name" value="His_kinase_dom"/>
</dbReference>
<feature type="region of interest" description="Disordered" evidence="7">
    <location>
        <begin position="357"/>
        <end position="386"/>
    </location>
</feature>
<dbReference type="Gene3D" id="3.30.565.10">
    <property type="entry name" value="Histidine kinase-like ATPase, C-terminal domain"/>
    <property type="match status" value="1"/>
</dbReference>
<dbReference type="Gene3D" id="3.30.450.20">
    <property type="entry name" value="PAS domain"/>
    <property type="match status" value="2"/>
</dbReference>
<feature type="compositionally biased region" description="Low complexity" evidence="7">
    <location>
        <begin position="1280"/>
        <end position="1295"/>
    </location>
</feature>
<dbReference type="PROSITE" id="PS50113">
    <property type="entry name" value="PAC"/>
    <property type="match status" value="1"/>
</dbReference>
<feature type="region of interest" description="Disordered" evidence="7">
    <location>
        <begin position="616"/>
        <end position="635"/>
    </location>
</feature>
<evidence type="ECO:0000256" key="7">
    <source>
        <dbReference type="SAM" id="MobiDB-lite"/>
    </source>
</evidence>
<evidence type="ECO:0000259" key="10">
    <source>
        <dbReference type="PROSITE" id="PS50112"/>
    </source>
</evidence>
<dbReference type="InterPro" id="IPR000014">
    <property type="entry name" value="PAS"/>
</dbReference>
<dbReference type="Pfam" id="PF00072">
    <property type="entry name" value="Response_reg"/>
    <property type="match status" value="1"/>
</dbReference>
<feature type="region of interest" description="Disordered" evidence="7">
    <location>
        <begin position="251"/>
        <end position="278"/>
    </location>
</feature>
<feature type="compositionally biased region" description="Polar residues" evidence="7">
    <location>
        <begin position="251"/>
        <end position="276"/>
    </location>
</feature>
<name>A0A8H4RL92_9HELO</name>
<dbReference type="InterPro" id="IPR013655">
    <property type="entry name" value="PAS_fold_3"/>
</dbReference>
<feature type="compositionally biased region" description="Low complexity" evidence="7">
    <location>
        <begin position="618"/>
        <end position="628"/>
    </location>
</feature>
<feature type="domain" description="Response regulatory" evidence="9">
    <location>
        <begin position="1983"/>
        <end position="2105"/>
    </location>
</feature>
<dbReference type="InterPro" id="IPR001789">
    <property type="entry name" value="Sig_transdc_resp-reg_receiver"/>
</dbReference>
<dbReference type="Pfam" id="PF02518">
    <property type="entry name" value="HATPase_c"/>
    <property type="match status" value="1"/>
</dbReference>
<dbReference type="InterPro" id="IPR000700">
    <property type="entry name" value="PAS-assoc_C"/>
</dbReference>
<dbReference type="FunFam" id="1.10.287.130:FF:000050">
    <property type="entry name" value="Related to histidine kinase"/>
    <property type="match status" value="1"/>
</dbReference>
<feature type="domain" description="Histidine kinase" evidence="8">
    <location>
        <begin position="1415"/>
        <end position="1639"/>
    </location>
</feature>
<feature type="region of interest" description="Disordered" evidence="7">
    <location>
        <begin position="1028"/>
        <end position="1062"/>
    </location>
</feature>
<dbReference type="NCBIfam" id="TIGR00229">
    <property type="entry name" value="sensory_box"/>
    <property type="match status" value="1"/>
</dbReference>
<evidence type="ECO:0000256" key="1">
    <source>
        <dbReference type="ARBA" id="ARBA00000085"/>
    </source>
</evidence>
<dbReference type="CDD" id="cd00082">
    <property type="entry name" value="HisKA"/>
    <property type="match status" value="1"/>
</dbReference>
<dbReference type="InterPro" id="IPR001610">
    <property type="entry name" value="PAC"/>
</dbReference>
<evidence type="ECO:0000259" key="8">
    <source>
        <dbReference type="PROSITE" id="PS50109"/>
    </source>
</evidence>
<sequence length="2116" mass="231616">MIRYSATGESGFQASANECARYSGSVPEPQAEGFNARIAGCWCTSTLRIRSDLEGFKINYETERPDTSALSLNAVVKNQEKDVTENPPEEGALEGGTKIAPGIVEMSKYTSTEELERLRAAMNAQIQLKQQREKLARHLGSKEQGTSAPVVPGSKVRVSPIHEELNSPSLDEAFASPLPTAPETASTESAATIRGGMTPPVVAARTPSYPFPPMRTPRNLSYNSHRPFTALSPTVNPANFAGGSFDSSVHDQVQSGSVTPASTLNFQPRGASQQMEDPNYETPNLYDLSLMLTSEPGLDSWWTTVVKIMKDLYRADRVTLTIPADPTDVENVPWAQKATFNVTEEDELSLAYLPRGSSLVPSSIDTNETSNSEDNSGESPPQIWPNMRLARPDLQSRHSFTAYEDTKREPLAIPEVSRGPTARPAQLARAKSYATARPDMPPRTSTLQNAELSLQSLQHHMEFEDARSSAGWENTGAEGEVRGRVFPVLQALDYEADPLIDNTGVMRVLEREKVIVLTRDYPYADKADKIEETSSGGGSKGSQRSGGSKEAHERSKSRKAPDLSTRIQSFLGSKSKHIRRSSRSQGSDKGKSIPTQGSTHSQDLEPPPSIAKYEEYEQAPASPWSQSPAPSPAVRAETADNPFFVNATIDEESFDPNATPKDYSQSSQVEAIGVDRSWTVLHVPLMHPLLSKAIHSFRLDAAAMESRSAARSKGAENKSKPKEVDAIKEKLTPVAILSLLSPVIPYPSKLRNSLIFLAPHLATSYSLCRHHSNLQTEIAGLSRKGPRQAGFGAVVSAGRPLEERMNLDQGPSSPIDEAGAQQSAGGSITSPSDCSGVSRSTTGSPAGTPGWEASSVGFTRDKRHSGGSPSYVAGDSYFSSRVRPSVIRVDTGSASSVTGARRHSKELSPIDARSCPPPRKSEDRFVNSEISEGDMRGDSGLVKLENSDPRSSTTTPKQDPRTRNERPARESAASVVETRDISPSLPHADSPLSPRRQAMRTASSSKIERSHTQLHSYGADFSATFQSLPTTSSPITKGSSGPRAPSRSGSMPLPTEMPPPSDRVKGLMLDSLPAHVFVAMPPSGEIVWVNNRYLTYRGQTVQDLYHDPWASLHPEEREEYLKAWGYAIRSGEQFSKQVRIRRFDGSYRWFYTRAVGHRDHRGVIVQWYGTHMDIHDQHLAEVKAARQEEIEASEAKHRQLANLIPQITFAATDDEGITFANEQWLSYTGQSFEDALGLGFMDYVHPEDLAKCHIPINQSYPAAVSHSRAKKRFEPSRIPSQSSSDGKSSKSSNVSEAPTESTVKGVYPSLSRNNSSSSESVYEFPIADLAELARAGVIKITTDSDGRQSYETEVRLRSKGGIYRWHLVRCVEVENIALGSGDGSWFGACTDIHDHKLLEKTLKETMDVKTRFLSNMSHEIRTPLIGISGMVNFLQDTPLTDEQADYSNTIKSSADSLLNIINDILDLSKVDAGMMKLSSQWFHTRSLVEEVNEILCSLAITKRIELNYVVDIDVPEMVKGDKFRIRQVLLNVVGNAIKFTNVGEVFSRCRVVKNADVGKNEIMLEHSIIDTGSGFTQEEAEMIFKPFSQIDGSSTRTHGGTGLGLVISRQLVELHGGKMEGSSVPGKGSTFTFTAKFSLPTEEDHPQPPSTPMPNKVPSTSSAIRSSFAKEPAVTRVGKSGAKPTTSGHMITSLVDSPRTESSTESPAVISSSSSEPSLHSVRSHTTQRSSSSSVAQSLVQFGQAARASGSDLTQMKLALPERRSSTSSESTTPQTVAGEESDLSPVVQTQAGAFNPHSVSSTDLKHFRPPMYSILIICPQKHSREATTQHIEMILPKDVPHQITAIENVDEAREMISGEDPVVFTHIVMNLGSKEEVVALIDQIVASISLPNTSIVVLSDPVQRQEIIKMATGYDYDQLAKDHRVTFVFKPVKPSRFAVIFDPERERDLSTDRNRSTAQQQVADQKQSYLDVTERLGNRGLKVLLVEDNLVNQKVLLKFLSKVGIAVELASDGVECTHKVFSHDHSFYSLILCDLHMPNKDGYKTCREIRQWEKENSLPRMPIIALSANVMADVMDKCVEAGFNSYVTKPVDFKALSTTMGDLLDPDKSDGFSSS</sequence>
<feature type="region of interest" description="Disordered" evidence="7">
    <location>
        <begin position="1760"/>
        <end position="1783"/>
    </location>
</feature>
<dbReference type="InterPro" id="IPR003594">
    <property type="entry name" value="HATPase_dom"/>
</dbReference>
<dbReference type="InterPro" id="IPR004358">
    <property type="entry name" value="Sig_transdc_His_kin-like_C"/>
</dbReference>
<gene>
    <name evidence="12" type="ORF">G7Y89_g7407</name>
</gene>
<feature type="region of interest" description="Disordered" evidence="7">
    <location>
        <begin position="1267"/>
        <end position="1317"/>
    </location>
</feature>
<dbReference type="EMBL" id="JAAMPI010000520">
    <property type="protein sequence ID" value="KAF4630729.1"/>
    <property type="molecule type" value="Genomic_DNA"/>
</dbReference>
<feature type="compositionally biased region" description="Polar residues" evidence="7">
    <location>
        <begin position="820"/>
        <end position="845"/>
    </location>
</feature>
<evidence type="ECO:0000256" key="5">
    <source>
        <dbReference type="ARBA" id="ARBA00022777"/>
    </source>
</evidence>
<dbReference type="Pfam" id="PF00512">
    <property type="entry name" value="HisKA"/>
    <property type="match status" value="1"/>
</dbReference>
<feature type="domain" description="PAS" evidence="10">
    <location>
        <begin position="1193"/>
        <end position="1248"/>
    </location>
</feature>
<dbReference type="FunFam" id="3.30.565.10:FF:000010">
    <property type="entry name" value="Sensor histidine kinase RcsC"/>
    <property type="match status" value="1"/>
</dbReference>
<keyword evidence="13" id="KW-1185">Reference proteome</keyword>
<dbReference type="GO" id="GO:0005886">
    <property type="term" value="C:plasma membrane"/>
    <property type="evidence" value="ECO:0007669"/>
    <property type="project" value="TreeGrafter"/>
</dbReference>
<reference evidence="12 13" key="1">
    <citation type="submission" date="2020-03" db="EMBL/GenBank/DDBJ databases">
        <title>Draft Genome Sequence of Cudoniella acicularis.</title>
        <authorList>
            <person name="Buettner E."/>
            <person name="Kellner H."/>
        </authorList>
    </citation>
    <scope>NUCLEOTIDE SEQUENCE [LARGE SCALE GENOMIC DNA]</scope>
    <source>
        <strain evidence="12 13">DSM 108380</strain>
    </source>
</reference>
<keyword evidence="5" id="KW-0418">Kinase</keyword>
<evidence type="ECO:0000256" key="3">
    <source>
        <dbReference type="ARBA" id="ARBA00022553"/>
    </source>
</evidence>
<keyword evidence="3 6" id="KW-0597">Phosphoprotein</keyword>
<dbReference type="SUPFAM" id="SSF55785">
    <property type="entry name" value="PYP-like sensor domain (PAS domain)"/>
    <property type="match status" value="2"/>
</dbReference>
<dbReference type="PANTHER" id="PTHR43047">
    <property type="entry name" value="TWO-COMPONENT HISTIDINE PROTEIN KINASE"/>
    <property type="match status" value="1"/>
</dbReference>
<evidence type="ECO:0000313" key="13">
    <source>
        <dbReference type="Proteomes" id="UP000566819"/>
    </source>
</evidence>
<dbReference type="InterPro" id="IPR036890">
    <property type="entry name" value="HATPase_C_sf"/>
</dbReference>
<dbReference type="Gene3D" id="1.10.287.130">
    <property type="match status" value="1"/>
</dbReference>
<dbReference type="GO" id="GO:0000155">
    <property type="term" value="F:phosphorelay sensor kinase activity"/>
    <property type="evidence" value="ECO:0007669"/>
    <property type="project" value="InterPro"/>
</dbReference>
<feature type="compositionally biased region" description="Low complexity" evidence="7">
    <location>
        <begin position="1038"/>
        <end position="1050"/>
    </location>
</feature>
<organism evidence="12 13">
    <name type="scientific">Cudoniella acicularis</name>
    <dbReference type="NCBI Taxonomy" id="354080"/>
    <lineage>
        <taxon>Eukaryota</taxon>
        <taxon>Fungi</taxon>
        <taxon>Dikarya</taxon>
        <taxon>Ascomycota</taxon>
        <taxon>Pezizomycotina</taxon>
        <taxon>Leotiomycetes</taxon>
        <taxon>Helotiales</taxon>
        <taxon>Tricladiaceae</taxon>
        <taxon>Cudoniella</taxon>
    </lineage>
</organism>
<evidence type="ECO:0000313" key="12">
    <source>
        <dbReference type="EMBL" id="KAF4630729.1"/>
    </source>
</evidence>
<dbReference type="SMART" id="SM00091">
    <property type="entry name" value="PAS"/>
    <property type="match status" value="2"/>
</dbReference>
<feature type="compositionally biased region" description="Polar residues" evidence="7">
    <location>
        <begin position="1028"/>
        <end position="1037"/>
    </location>
</feature>
<dbReference type="InterPro" id="IPR003661">
    <property type="entry name" value="HisK_dim/P_dom"/>
</dbReference>
<feature type="region of interest" description="Disordered" evidence="7">
    <location>
        <begin position="804"/>
        <end position="876"/>
    </location>
</feature>
<dbReference type="SUPFAM" id="SSF47384">
    <property type="entry name" value="Homodimeric domain of signal transducing histidine kinase"/>
    <property type="match status" value="1"/>
</dbReference>
<dbReference type="SMART" id="SM00086">
    <property type="entry name" value="PAC"/>
    <property type="match status" value="2"/>
</dbReference>
<feature type="region of interest" description="Disordered" evidence="7">
    <location>
        <begin position="1640"/>
        <end position="1735"/>
    </location>
</feature>
<dbReference type="PROSITE" id="PS50112">
    <property type="entry name" value="PAS"/>
    <property type="match status" value="1"/>
</dbReference>
<dbReference type="CDD" id="cd00130">
    <property type="entry name" value="PAS"/>
    <property type="match status" value="2"/>
</dbReference>
<feature type="domain" description="PAC" evidence="11">
    <location>
        <begin position="1134"/>
        <end position="1186"/>
    </location>
</feature>
<evidence type="ECO:0000256" key="2">
    <source>
        <dbReference type="ARBA" id="ARBA00012438"/>
    </source>
</evidence>
<feature type="region of interest" description="Disordered" evidence="7">
    <location>
        <begin position="132"/>
        <end position="153"/>
    </location>
</feature>
<feature type="compositionally biased region" description="Low complexity" evidence="7">
    <location>
        <begin position="1703"/>
        <end position="1735"/>
    </location>
</feature>
<keyword evidence="4" id="KW-0808">Transferase</keyword>
<dbReference type="SMART" id="SM00388">
    <property type="entry name" value="HisKA"/>
    <property type="match status" value="1"/>
</dbReference>
<dbReference type="InterPro" id="IPR035965">
    <property type="entry name" value="PAS-like_dom_sf"/>
</dbReference>
<dbReference type="PROSITE" id="PS50110">
    <property type="entry name" value="RESPONSE_REGULATORY"/>
    <property type="match status" value="1"/>
</dbReference>
<accession>A0A8H4RL92</accession>
<dbReference type="Gene3D" id="3.40.50.2300">
    <property type="match status" value="1"/>
</dbReference>
<dbReference type="InterPro" id="IPR011006">
    <property type="entry name" value="CheY-like_superfamily"/>
</dbReference>
<dbReference type="EC" id="2.7.13.3" evidence="2"/>
<dbReference type="PRINTS" id="PR00344">
    <property type="entry name" value="BCTRLSENSOR"/>
</dbReference>
<dbReference type="SUPFAM" id="SSF55874">
    <property type="entry name" value="ATPase domain of HSP90 chaperone/DNA topoisomerase II/histidine kinase"/>
    <property type="match status" value="1"/>
</dbReference>
<proteinExistence type="predicted"/>
<dbReference type="Proteomes" id="UP000566819">
    <property type="component" value="Unassembled WGS sequence"/>
</dbReference>
<evidence type="ECO:0000259" key="9">
    <source>
        <dbReference type="PROSITE" id="PS50110"/>
    </source>
</evidence>
<dbReference type="PROSITE" id="PS50109">
    <property type="entry name" value="HIS_KIN"/>
    <property type="match status" value="1"/>
</dbReference>